<dbReference type="InterPro" id="IPR045055">
    <property type="entry name" value="DNA2/NAM7-like"/>
</dbReference>
<keyword evidence="3" id="KW-1185">Reference proteome</keyword>
<dbReference type="Proteomes" id="UP000245207">
    <property type="component" value="Unassembled WGS sequence"/>
</dbReference>
<dbReference type="EMBL" id="PKPP01035517">
    <property type="protein sequence ID" value="PWA13695.1"/>
    <property type="molecule type" value="Genomic_DNA"/>
</dbReference>
<protein>
    <recommendedName>
        <fullName evidence="1">DNA2/NAM7 helicase helicase domain-containing protein</fullName>
    </recommendedName>
</protein>
<reference evidence="2 3" key="1">
    <citation type="journal article" date="2018" name="Mol. Plant">
        <title>The genome of Artemisia annua provides insight into the evolution of Asteraceae family and artemisinin biosynthesis.</title>
        <authorList>
            <person name="Shen Q."/>
            <person name="Zhang L."/>
            <person name="Liao Z."/>
            <person name="Wang S."/>
            <person name="Yan T."/>
            <person name="Shi P."/>
            <person name="Liu M."/>
            <person name="Fu X."/>
            <person name="Pan Q."/>
            <person name="Wang Y."/>
            <person name="Lv Z."/>
            <person name="Lu X."/>
            <person name="Zhang F."/>
            <person name="Jiang W."/>
            <person name="Ma Y."/>
            <person name="Chen M."/>
            <person name="Hao X."/>
            <person name="Li L."/>
            <person name="Tang Y."/>
            <person name="Lv G."/>
            <person name="Zhou Y."/>
            <person name="Sun X."/>
            <person name="Brodelius P.E."/>
            <person name="Rose J.K.C."/>
            <person name="Tang K."/>
        </authorList>
    </citation>
    <scope>NUCLEOTIDE SEQUENCE [LARGE SCALE GENOMIC DNA]</scope>
    <source>
        <strain evidence="3">cv. Huhao1</strain>
        <tissue evidence="2">Leaf</tissue>
    </source>
</reference>
<dbReference type="Pfam" id="PF13086">
    <property type="entry name" value="AAA_11"/>
    <property type="match status" value="1"/>
</dbReference>
<evidence type="ECO:0000259" key="1">
    <source>
        <dbReference type="Pfam" id="PF13086"/>
    </source>
</evidence>
<dbReference type="AlphaFoldDB" id="A0A2U1K8Q2"/>
<feature type="domain" description="DNA2/NAM7 helicase helicase" evidence="1">
    <location>
        <begin position="53"/>
        <end position="129"/>
    </location>
</feature>
<organism evidence="2 3">
    <name type="scientific">Artemisia annua</name>
    <name type="common">Sweet wormwood</name>
    <dbReference type="NCBI Taxonomy" id="35608"/>
    <lineage>
        <taxon>Eukaryota</taxon>
        <taxon>Viridiplantae</taxon>
        <taxon>Streptophyta</taxon>
        <taxon>Embryophyta</taxon>
        <taxon>Tracheophyta</taxon>
        <taxon>Spermatophyta</taxon>
        <taxon>Magnoliopsida</taxon>
        <taxon>eudicotyledons</taxon>
        <taxon>Gunneridae</taxon>
        <taxon>Pentapetalae</taxon>
        <taxon>asterids</taxon>
        <taxon>campanulids</taxon>
        <taxon>Asterales</taxon>
        <taxon>Asteraceae</taxon>
        <taxon>Asteroideae</taxon>
        <taxon>Anthemideae</taxon>
        <taxon>Artemisiinae</taxon>
        <taxon>Artemisia</taxon>
    </lineage>
</organism>
<evidence type="ECO:0000313" key="2">
    <source>
        <dbReference type="EMBL" id="PWA13695.1"/>
    </source>
</evidence>
<dbReference type="SUPFAM" id="SSF52540">
    <property type="entry name" value="P-loop containing nucleoside triphosphate hydrolases"/>
    <property type="match status" value="1"/>
</dbReference>
<dbReference type="OrthoDB" id="1572448at2759"/>
<dbReference type="STRING" id="35608.A0A2U1K8Q2"/>
<proteinExistence type="predicted"/>
<evidence type="ECO:0000313" key="3">
    <source>
        <dbReference type="Proteomes" id="UP000245207"/>
    </source>
</evidence>
<dbReference type="InterPro" id="IPR041677">
    <property type="entry name" value="DNA2/NAM7_AAA_11"/>
</dbReference>
<dbReference type="InterPro" id="IPR027417">
    <property type="entry name" value="P-loop_NTPase"/>
</dbReference>
<dbReference type="GO" id="GO:0003724">
    <property type="term" value="F:RNA helicase activity"/>
    <property type="evidence" value="ECO:0007669"/>
    <property type="project" value="TreeGrafter"/>
</dbReference>
<dbReference type="Gene3D" id="3.40.50.300">
    <property type="entry name" value="P-loop containing nucleotide triphosphate hydrolases"/>
    <property type="match status" value="1"/>
</dbReference>
<gene>
    <name evidence="2" type="ORF">CTI12_AA631370</name>
</gene>
<dbReference type="PANTHER" id="PTHR10887">
    <property type="entry name" value="DNA2/NAM7 HELICASE FAMILY"/>
    <property type="match status" value="1"/>
</dbReference>
<dbReference type="PANTHER" id="PTHR10887:SF364">
    <property type="entry name" value="REGULATOR OF NONSENSE TRANSCRIPTS 1"/>
    <property type="match status" value="1"/>
</dbReference>
<dbReference type="GO" id="GO:0005737">
    <property type="term" value="C:cytoplasm"/>
    <property type="evidence" value="ECO:0007669"/>
    <property type="project" value="TreeGrafter"/>
</dbReference>
<name>A0A2U1K8Q2_ARTAN</name>
<sequence length="165" mass="18571">MWIDKYLWSDSGIRDLGCKFEKYIYHHLLGHEVEVQMVRNALPRRFGAPGLPELNASQVFAVKSVLQKPISLIQGPPGTGKTVTSAAIVYHMAKQGQGQMIIPLKSAFWYCCLHSNVAVRPNLRRRLVPLRLKVIVIQPSAFIISEMVCFTTSLDFQPPVYSVGF</sequence>
<comment type="caution">
    <text evidence="2">The sequence shown here is derived from an EMBL/GenBank/DDBJ whole genome shotgun (WGS) entry which is preliminary data.</text>
</comment>
<dbReference type="GO" id="GO:0000184">
    <property type="term" value="P:nuclear-transcribed mRNA catabolic process, nonsense-mediated decay"/>
    <property type="evidence" value="ECO:0007669"/>
    <property type="project" value="TreeGrafter"/>
</dbReference>
<accession>A0A2U1K8Q2</accession>